<proteinExistence type="inferred from homology"/>
<evidence type="ECO:0000313" key="9">
    <source>
        <dbReference type="Proteomes" id="UP000676967"/>
    </source>
</evidence>
<dbReference type="Gene3D" id="3.30.420.10">
    <property type="entry name" value="Ribonuclease H-like superfamily/Ribonuclease H"/>
    <property type="match status" value="1"/>
</dbReference>
<dbReference type="PRINTS" id="PR00868">
    <property type="entry name" value="DNAPOLI"/>
</dbReference>
<dbReference type="SMART" id="SM00482">
    <property type="entry name" value="POLAc"/>
    <property type="match status" value="1"/>
</dbReference>
<evidence type="ECO:0000313" key="8">
    <source>
        <dbReference type="EMBL" id="BCJ41699.1"/>
    </source>
</evidence>
<protein>
    <recommendedName>
        <fullName evidence="3">DNA polymerase I</fullName>
        <ecNumber evidence="2">2.7.7.7</ecNumber>
    </recommendedName>
</protein>
<dbReference type="Gene3D" id="1.10.150.20">
    <property type="entry name" value="5' to 3' exonuclease, C-terminal subdomain"/>
    <property type="match status" value="1"/>
</dbReference>
<dbReference type="EMBL" id="AP023356">
    <property type="protein sequence ID" value="BCJ41699.1"/>
    <property type="molecule type" value="Genomic_DNA"/>
</dbReference>
<reference evidence="8 9" key="1">
    <citation type="submission" date="2020-08" db="EMBL/GenBank/DDBJ databases">
        <title>Whole genome shotgun sequence of Actinoplanes ianthinogenes NBRC 13996.</title>
        <authorList>
            <person name="Komaki H."/>
            <person name="Tamura T."/>
        </authorList>
    </citation>
    <scope>NUCLEOTIDE SEQUENCE [LARGE SCALE GENOMIC DNA]</scope>
    <source>
        <strain evidence="8 9">NBRC 13996</strain>
    </source>
</reference>
<dbReference type="Gene3D" id="1.20.1060.10">
    <property type="entry name" value="Taq DNA Polymerase, Chain T, domain 4"/>
    <property type="match status" value="1"/>
</dbReference>
<dbReference type="PANTHER" id="PTHR10133:SF27">
    <property type="entry name" value="DNA POLYMERASE NU"/>
    <property type="match status" value="1"/>
</dbReference>
<name>A0ABN6C8I3_9ACTN</name>
<evidence type="ECO:0000256" key="1">
    <source>
        <dbReference type="ARBA" id="ARBA00007705"/>
    </source>
</evidence>
<keyword evidence="9" id="KW-1185">Reference proteome</keyword>
<dbReference type="SUPFAM" id="SSF53098">
    <property type="entry name" value="Ribonuclease H-like"/>
    <property type="match status" value="1"/>
</dbReference>
<feature type="domain" description="3'-5' exonuclease" evidence="6">
    <location>
        <begin position="18"/>
        <end position="207"/>
    </location>
</feature>
<dbReference type="InterPro" id="IPR001098">
    <property type="entry name" value="DNA-dir_DNA_pol_A_palm_dom"/>
</dbReference>
<dbReference type="PANTHER" id="PTHR10133">
    <property type="entry name" value="DNA POLYMERASE I"/>
    <property type="match status" value="1"/>
</dbReference>
<organism evidence="8 9">
    <name type="scientific">Actinoplanes ianthinogenes</name>
    <dbReference type="NCBI Taxonomy" id="122358"/>
    <lineage>
        <taxon>Bacteria</taxon>
        <taxon>Bacillati</taxon>
        <taxon>Actinomycetota</taxon>
        <taxon>Actinomycetes</taxon>
        <taxon>Micromonosporales</taxon>
        <taxon>Micromonosporaceae</taxon>
        <taxon>Actinoplanes</taxon>
    </lineage>
</organism>
<keyword evidence="4" id="KW-0235">DNA replication</keyword>
<dbReference type="SUPFAM" id="SSF56672">
    <property type="entry name" value="DNA/RNA polymerases"/>
    <property type="match status" value="1"/>
</dbReference>
<dbReference type="Pfam" id="PF00476">
    <property type="entry name" value="DNA_pol_A"/>
    <property type="match status" value="1"/>
</dbReference>
<comment type="similarity">
    <text evidence="1">Belongs to the DNA polymerase type-A family.</text>
</comment>
<dbReference type="InterPro" id="IPR012337">
    <property type="entry name" value="RNaseH-like_sf"/>
</dbReference>
<evidence type="ECO:0000256" key="4">
    <source>
        <dbReference type="ARBA" id="ARBA00022705"/>
    </source>
</evidence>
<dbReference type="InterPro" id="IPR002298">
    <property type="entry name" value="DNA_polymerase_A"/>
</dbReference>
<evidence type="ECO:0000256" key="3">
    <source>
        <dbReference type="ARBA" id="ARBA00020311"/>
    </source>
</evidence>
<evidence type="ECO:0000256" key="5">
    <source>
        <dbReference type="ARBA" id="ARBA00049244"/>
    </source>
</evidence>
<dbReference type="InterPro" id="IPR036397">
    <property type="entry name" value="RNaseH_sf"/>
</dbReference>
<evidence type="ECO:0000259" key="7">
    <source>
        <dbReference type="SMART" id="SM00482"/>
    </source>
</evidence>
<feature type="domain" description="DNA-directed DNA polymerase family A palm" evidence="7">
    <location>
        <begin position="379"/>
        <end position="576"/>
    </location>
</feature>
<dbReference type="RefSeq" id="WP_189333195.1">
    <property type="nucleotide sequence ID" value="NZ_AP023356.1"/>
</dbReference>
<dbReference type="EC" id="2.7.7.7" evidence="2"/>
<dbReference type="SMART" id="SM00474">
    <property type="entry name" value="35EXOc"/>
    <property type="match status" value="1"/>
</dbReference>
<evidence type="ECO:0000256" key="2">
    <source>
        <dbReference type="ARBA" id="ARBA00012417"/>
    </source>
</evidence>
<dbReference type="Gene3D" id="3.30.70.370">
    <property type="match status" value="1"/>
</dbReference>
<gene>
    <name evidence="8" type="ORF">Aiant_23560</name>
</gene>
<dbReference type="Proteomes" id="UP000676967">
    <property type="component" value="Chromosome"/>
</dbReference>
<accession>A0ABN6C8I3</accession>
<dbReference type="Pfam" id="PF01612">
    <property type="entry name" value="DNA_pol_A_exo1"/>
    <property type="match status" value="1"/>
</dbReference>
<sequence length="616" mass="67810">MITLNHFVGGEVCVINVPECDADLTAFDSWLSQADRRLALDTETTGLDIYSRSHGLRLVQLGDRRTAWVLRADRFAQDIRRALRQPRTFVVHNAAYDLLVLDRHLGVAVEELGGKVFDTRILAHLLDPRTDSEGGIGLGLKPLSAVYVDPDAPDTQAGLTAVFRSLGLTKATGWARIPWDNETYLRYAGLDVLLGRRLFDEIAPMVRDIGLGNLSQFEHHLQVLLAVLQRRGMKLDVPYIETLRTELLAEAEQFEQVAARYGVANVNSTAQVAAALTAMGEELTERTAAGAPKVDKGVLLPLADLDLQWQRIEAREPNPLADAVIRSKRARKWSGSYAEAFLELRDDNDRLHASIGGLQARTARMSISHPPLQQLPSSDWRVRRAIIADPGQSIIAADYSAVEMRVLAALADVPKMKAAIAAGEDLHEFTAKLVLGDAWEPMAPGQRKRYRKLYKGVGFGKVYGGGAQTLARQTGADLGAVKAAIAAYDGVYPEIKRYSRRLMTRAEWGKREVITPSGRHLPLDRDRLYAATNYVVQSTARDLLAQAIVDVFDAGLGDHLLLPVHDELIAQAQAEDAEEVIREIGRVMESDFYGVRIESDASVYGPSWGHGYGATS</sequence>
<dbReference type="InterPro" id="IPR002562">
    <property type="entry name" value="3'-5'_exonuclease_dom"/>
</dbReference>
<evidence type="ECO:0000259" key="6">
    <source>
        <dbReference type="SMART" id="SM00474"/>
    </source>
</evidence>
<dbReference type="InterPro" id="IPR043502">
    <property type="entry name" value="DNA/RNA_pol_sf"/>
</dbReference>
<comment type="catalytic activity">
    <reaction evidence="5">
        <text>DNA(n) + a 2'-deoxyribonucleoside 5'-triphosphate = DNA(n+1) + diphosphate</text>
        <dbReference type="Rhea" id="RHEA:22508"/>
        <dbReference type="Rhea" id="RHEA-COMP:17339"/>
        <dbReference type="Rhea" id="RHEA-COMP:17340"/>
        <dbReference type="ChEBI" id="CHEBI:33019"/>
        <dbReference type="ChEBI" id="CHEBI:61560"/>
        <dbReference type="ChEBI" id="CHEBI:173112"/>
        <dbReference type="EC" id="2.7.7.7"/>
    </reaction>
</comment>